<feature type="transmembrane region" description="Helical" evidence="10">
    <location>
        <begin position="475"/>
        <end position="496"/>
    </location>
</feature>
<evidence type="ECO:0000256" key="4">
    <source>
        <dbReference type="ARBA" id="ARBA00022692"/>
    </source>
</evidence>
<feature type="transmembrane region" description="Helical" evidence="10">
    <location>
        <begin position="436"/>
        <end position="469"/>
    </location>
</feature>
<evidence type="ECO:0000256" key="10">
    <source>
        <dbReference type="SAM" id="Phobius"/>
    </source>
</evidence>
<name>A0A7S0EQ73_9EUKA</name>
<keyword evidence="8 10" id="KW-0472">Membrane</keyword>
<accession>A0A7S0EQ73</accession>
<dbReference type="InterPro" id="IPR013525">
    <property type="entry name" value="ABC2_TM"/>
</dbReference>
<reference evidence="12" key="1">
    <citation type="submission" date="2021-01" db="EMBL/GenBank/DDBJ databases">
        <authorList>
            <person name="Corre E."/>
            <person name="Pelletier E."/>
            <person name="Niang G."/>
            <person name="Scheremetjew M."/>
            <person name="Finn R."/>
            <person name="Kale V."/>
            <person name="Holt S."/>
            <person name="Cochrane G."/>
            <person name="Meng A."/>
            <person name="Brown T."/>
            <person name="Cohen L."/>
        </authorList>
    </citation>
    <scope>NUCLEOTIDE SEQUENCE</scope>
    <source>
        <strain evidence="12">CCMP1374</strain>
    </source>
</reference>
<dbReference type="GO" id="GO:0140359">
    <property type="term" value="F:ABC-type transporter activity"/>
    <property type="evidence" value="ECO:0007669"/>
    <property type="project" value="InterPro"/>
</dbReference>
<dbReference type="InterPro" id="IPR052215">
    <property type="entry name" value="Plant_ABCG"/>
</dbReference>
<dbReference type="Gene3D" id="3.40.50.300">
    <property type="entry name" value="P-loop containing nucleotide triphosphate hydrolases"/>
    <property type="match status" value="1"/>
</dbReference>
<protein>
    <recommendedName>
        <fullName evidence="11">ABC transporter domain-containing protein</fullName>
    </recommendedName>
</protein>
<evidence type="ECO:0000256" key="1">
    <source>
        <dbReference type="ARBA" id="ARBA00004141"/>
    </source>
</evidence>
<feature type="domain" description="ABC transporter" evidence="11">
    <location>
        <begin position="31"/>
        <end position="282"/>
    </location>
</feature>
<keyword evidence="3" id="KW-0813">Transport</keyword>
<dbReference type="GO" id="GO:0016887">
    <property type="term" value="F:ATP hydrolysis activity"/>
    <property type="evidence" value="ECO:0007669"/>
    <property type="project" value="InterPro"/>
</dbReference>
<keyword evidence="7 10" id="KW-1133">Transmembrane helix</keyword>
<dbReference type="InterPro" id="IPR027417">
    <property type="entry name" value="P-loop_NTPase"/>
</dbReference>
<evidence type="ECO:0000256" key="9">
    <source>
        <dbReference type="SAM" id="MobiDB-lite"/>
    </source>
</evidence>
<dbReference type="InterPro" id="IPR003593">
    <property type="entry name" value="AAA+_ATPase"/>
</dbReference>
<evidence type="ECO:0000256" key="7">
    <source>
        <dbReference type="ARBA" id="ARBA00022989"/>
    </source>
</evidence>
<dbReference type="Pfam" id="PF19055">
    <property type="entry name" value="ABC2_membrane_7"/>
    <property type="match status" value="1"/>
</dbReference>
<proteinExistence type="inferred from homology"/>
<feature type="transmembrane region" description="Helical" evidence="10">
    <location>
        <begin position="588"/>
        <end position="609"/>
    </location>
</feature>
<dbReference type="PANTHER" id="PTHR48042">
    <property type="entry name" value="ABC TRANSPORTER G FAMILY MEMBER 11"/>
    <property type="match status" value="1"/>
</dbReference>
<dbReference type="Pfam" id="PF00005">
    <property type="entry name" value="ABC_tran"/>
    <property type="match status" value="1"/>
</dbReference>
<evidence type="ECO:0000256" key="3">
    <source>
        <dbReference type="ARBA" id="ARBA00022448"/>
    </source>
</evidence>
<sequence length="614" mass="66899">MSATMETRSDPELGTETSLGRQGTVKVKTSVQWQDLSVAIKKKKWGVCDDHASPRHTILQPTTGMLESGDVLAVMGPSGSGKTTLLDAVSGRTKKDKVRGTVSFNGRADIPFAQRNRLLSYVAQEDSLLGVFTVAESLRFAVRFYHGYGTADTEALEAEALSLVGLESARDTIVGDIFRKGLSGGQKRRLSLAVELVKQPAVLLLDEPTSGLDSASAYGVMLRLQAMAKAGHAVMCTIHQPSSELWSLFDKFILLSGGHTIYSGRADHTVQYFGDLGHACPAAYNPADYVLALVNQDFPDRYDASLPGKYAESEQRSAMLAAVAEAIEAGKANPIGGAADFGLKPISTFVTLSHRFLLNNARNPGIYWVRLVMYVMLCLMIGLMYVGLGDELDYSGINSRTSILFFCAAFLVFMSVAVLPFFMMERPTFLRERTNGAYGVGAWVLANFLCSLPGLALISILSTVCVVPLAGLNGFGVFFAALLCSLIAAEGFMNLIGAISPHYIIGIALGAGVYGFFMLCEGALKVQDDIPPWFIWVHYIGFHTYSYRVFMYNEFHTIKQFDAGAPFASGMELLKFYSFDTVDVGRDLGALIGFGIFFHVCFALVLYFFHTGRR</sequence>
<gene>
    <name evidence="12" type="ORF">PANT1444_LOCUS11763</name>
</gene>
<feature type="transmembrane region" description="Helical" evidence="10">
    <location>
        <begin position="403"/>
        <end position="424"/>
    </location>
</feature>
<dbReference type="InterPro" id="IPR003439">
    <property type="entry name" value="ABC_transporter-like_ATP-bd"/>
</dbReference>
<evidence type="ECO:0000259" key="11">
    <source>
        <dbReference type="PROSITE" id="PS50893"/>
    </source>
</evidence>
<evidence type="ECO:0000256" key="8">
    <source>
        <dbReference type="ARBA" id="ARBA00023136"/>
    </source>
</evidence>
<keyword evidence="5" id="KW-0547">Nucleotide-binding</keyword>
<dbReference type="Pfam" id="PF01061">
    <property type="entry name" value="ABC2_membrane"/>
    <property type="match status" value="1"/>
</dbReference>
<comment type="similarity">
    <text evidence="2">Belongs to the ABC transporter superfamily. ABCG family. Eye pigment precursor importer (TC 3.A.1.204) subfamily.</text>
</comment>
<comment type="subcellular location">
    <subcellularLocation>
        <location evidence="1">Membrane</location>
        <topology evidence="1">Multi-pass membrane protein</topology>
    </subcellularLocation>
</comment>
<organism evidence="12">
    <name type="scientific">Phaeocystis antarctica</name>
    <dbReference type="NCBI Taxonomy" id="33657"/>
    <lineage>
        <taxon>Eukaryota</taxon>
        <taxon>Haptista</taxon>
        <taxon>Haptophyta</taxon>
        <taxon>Prymnesiophyceae</taxon>
        <taxon>Phaeocystales</taxon>
        <taxon>Phaeocystaceae</taxon>
        <taxon>Phaeocystis</taxon>
    </lineage>
</organism>
<dbReference type="GO" id="GO:0016020">
    <property type="term" value="C:membrane"/>
    <property type="evidence" value="ECO:0007669"/>
    <property type="project" value="UniProtKB-SubCell"/>
</dbReference>
<dbReference type="EMBL" id="HBEP01020917">
    <property type="protein sequence ID" value="CAD8491774.1"/>
    <property type="molecule type" value="Transcribed_RNA"/>
</dbReference>
<dbReference type="SUPFAM" id="SSF52540">
    <property type="entry name" value="P-loop containing nucleoside triphosphate hydrolases"/>
    <property type="match status" value="1"/>
</dbReference>
<dbReference type="InterPro" id="IPR043926">
    <property type="entry name" value="ABCG_dom"/>
</dbReference>
<evidence type="ECO:0000313" key="12">
    <source>
        <dbReference type="EMBL" id="CAD8491774.1"/>
    </source>
</evidence>
<evidence type="ECO:0000256" key="5">
    <source>
        <dbReference type="ARBA" id="ARBA00022741"/>
    </source>
</evidence>
<keyword evidence="6" id="KW-0067">ATP-binding</keyword>
<evidence type="ECO:0000256" key="6">
    <source>
        <dbReference type="ARBA" id="ARBA00022840"/>
    </source>
</evidence>
<dbReference type="SMART" id="SM00382">
    <property type="entry name" value="AAA"/>
    <property type="match status" value="1"/>
</dbReference>
<dbReference type="PANTHER" id="PTHR48042:SF11">
    <property type="entry name" value="ABC TRANSPORTER G FAMILY MEMBER 11"/>
    <property type="match status" value="1"/>
</dbReference>
<dbReference type="GO" id="GO:0005524">
    <property type="term" value="F:ATP binding"/>
    <property type="evidence" value="ECO:0007669"/>
    <property type="project" value="UniProtKB-KW"/>
</dbReference>
<feature type="region of interest" description="Disordered" evidence="9">
    <location>
        <begin position="1"/>
        <end position="21"/>
    </location>
</feature>
<feature type="transmembrane region" description="Helical" evidence="10">
    <location>
        <begin position="503"/>
        <end position="524"/>
    </location>
</feature>
<keyword evidence="4 10" id="KW-0812">Transmembrane</keyword>
<evidence type="ECO:0000256" key="2">
    <source>
        <dbReference type="ARBA" id="ARBA00005814"/>
    </source>
</evidence>
<dbReference type="PROSITE" id="PS00211">
    <property type="entry name" value="ABC_TRANSPORTER_1"/>
    <property type="match status" value="1"/>
</dbReference>
<feature type="transmembrane region" description="Helical" evidence="10">
    <location>
        <begin position="367"/>
        <end position="388"/>
    </location>
</feature>
<dbReference type="PROSITE" id="PS50893">
    <property type="entry name" value="ABC_TRANSPORTER_2"/>
    <property type="match status" value="1"/>
</dbReference>
<dbReference type="AlphaFoldDB" id="A0A7S0EQ73"/>
<dbReference type="InterPro" id="IPR017871">
    <property type="entry name" value="ABC_transporter-like_CS"/>
</dbReference>